<keyword evidence="2" id="KW-1133">Transmembrane helix</keyword>
<organism evidence="3 4">
    <name type="scientific">Methanobrevibacter curvatus</name>
    <dbReference type="NCBI Taxonomy" id="49547"/>
    <lineage>
        <taxon>Archaea</taxon>
        <taxon>Methanobacteriati</taxon>
        <taxon>Methanobacteriota</taxon>
        <taxon>Methanomada group</taxon>
        <taxon>Methanobacteria</taxon>
        <taxon>Methanobacteriales</taxon>
        <taxon>Methanobacteriaceae</taxon>
        <taxon>Methanobrevibacter</taxon>
    </lineage>
</organism>
<keyword evidence="4" id="KW-1185">Reference proteome</keyword>
<dbReference type="AlphaFoldDB" id="A0A166DIH3"/>
<evidence type="ECO:0000313" key="3">
    <source>
        <dbReference type="EMBL" id="KZX15635.1"/>
    </source>
</evidence>
<dbReference type="PATRIC" id="fig|49547.3.peg.229"/>
<name>A0A166DIH3_9EURY</name>
<comment type="caution">
    <text evidence="3">The sequence shown here is derived from an EMBL/GenBank/DDBJ whole genome shotgun (WGS) entry which is preliminary data.</text>
</comment>
<feature type="compositionally biased region" description="Low complexity" evidence="1">
    <location>
        <begin position="46"/>
        <end position="65"/>
    </location>
</feature>
<sequence>MKKTLIYASIIIVLIIICFGAINTYSNNTSNLENTSNLANNSDLANNSISSNNNSNKDNLSNNTKIETNGHNPKSSTRNFPKNSKLTYLQVFKIASKFAQKSKFTEDPNVKVYIKYNTYYYFGPSNDLFWDFSVYSKKNNECLGAFMVNDASGLPVMI</sequence>
<gene>
    <name evidence="3" type="ORF">MBCUR_02140</name>
</gene>
<protein>
    <submittedName>
        <fullName evidence="3">Uncharacterized protein</fullName>
    </submittedName>
</protein>
<dbReference type="RefSeq" id="WP_067089128.1">
    <property type="nucleotide sequence ID" value="NZ_LWMV01000031.1"/>
</dbReference>
<keyword evidence="2" id="KW-0472">Membrane</keyword>
<reference evidence="3 4" key="1">
    <citation type="submission" date="2016-04" db="EMBL/GenBank/DDBJ databases">
        <title>Genome sequence of Methanobrevibacter curvatus DSM 11111.</title>
        <authorList>
            <person name="Poehlein A."/>
            <person name="Seedorf H."/>
            <person name="Daniel R."/>
        </authorList>
    </citation>
    <scope>NUCLEOTIDE SEQUENCE [LARGE SCALE GENOMIC DNA]</scope>
    <source>
        <strain evidence="3 4">DSM 11111</strain>
    </source>
</reference>
<keyword evidence="2" id="KW-0812">Transmembrane</keyword>
<proteinExistence type="predicted"/>
<evidence type="ECO:0000256" key="1">
    <source>
        <dbReference type="SAM" id="MobiDB-lite"/>
    </source>
</evidence>
<feature type="transmembrane region" description="Helical" evidence="2">
    <location>
        <begin position="5"/>
        <end position="25"/>
    </location>
</feature>
<dbReference type="Proteomes" id="UP000077245">
    <property type="component" value="Unassembled WGS sequence"/>
</dbReference>
<accession>A0A166DIH3</accession>
<evidence type="ECO:0000256" key="2">
    <source>
        <dbReference type="SAM" id="Phobius"/>
    </source>
</evidence>
<evidence type="ECO:0000313" key="4">
    <source>
        <dbReference type="Proteomes" id="UP000077245"/>
    </source>
</evidence>
<dbReference type="EMBL" id="LWMV01000031">
    <property type="protein sequence ID" value="KZX15635.1"/>
    <property type="molecule type" value="Genomic_DNA"/>
</dbReference>
<dbReference type="OrthoDB" id="79652at2157"/>
<feature type="region of interest" description="Disordered" evidence="1">
    <location>
        <begin position="46"/>
        <end position="81"/>
    </location>
</feature>
<feature type="compositionally biased region" description="Polar residues" evidence="1">
    <location>
        <begin position="66"/>
        <end position="81"/>
    </location>
</feature>